<evidence type="ECO:0000256" key="5">
    <source>
        <dbReference type="ARBA" id="ARBA00022989"/>
    </source>
</evidence>
<dbReference type="GO" id="GO:0005886">
    <property type="term" value="C:plasma membrane"/>
    <property type="evidence" value="ECO:0007669"/>
    <property type="project" value="UniProtKB-SubCell"/>
</dbReference>
<evidence type="ECO:0000256" key="4">
    <source>
        <dbReference type="ARBA" id="ARBA00022692"/>
    </source>
</evidence>
<protein>
    <recommendedName>
        <fullName evidence="10">Undecaprenyl/decaprenyl-phosphate alpha-N-acetylglucosaminyl 1-phosphate transferase</fullName>
    </recommendedName>
</protein>
<dbReference type="GO" id="GO:0071555">
    <property type="term" value="P:cell wall organization"/>
    <property type="evidence" value="ECO:0007669"/>
    <property type="project" value="TreeGrafter"/>
</dbReference>
<evidence type="ECO:0000256" key="3">
    <source>
        <dbReference type="ARBA" id="ARBA00022679"/>
    </source>
</evidence>
<feature type="transmembrane region" description="Helical" evidence="8">
    <location>
        <begin position="309"/>
        <end position="330"/>
    </location>
</feature>
<feature type="transmembrane region" description="Helical" evidence="8">
    <location>
        <begin position="168"/>
        <end position="186"/>
    </location>
</feature>
<dbReference type="GO" id="GO:0046872">
    <property type="term" value="F:metal ion binding"/>
    <property type="evidence" value="ECO:0007669"/>
    <property type="project" value="UniProtKB-KW"/>
</dbReference>
<dbReference type="PANTHER" id="PTHR22926">
    <property type="entry name" value="PHOSPHO-N-ACETYLMURAMOYL-PENTAPEPTIDE-TRANSFERASE"/>
    <property type="match status" value="1"/>
</dbReference>
<feature type="transmembrane region" description="Helical" evidence="8">
    <location>
        <begin position="6"/>
        <end position="25"/>
    </location>
</feature>
<keyword evidence="5 8" id="KW-1133">Transmembrane helix</keyword>
<dbReference type="InterPro" id="IPR018480">
    <property type="entry name" value="PNAcMuramoyl-5peptid_Trfase_CS"/>
</dbReference>
<feature type="transmembrane region" description="Helical" evidence="8">
    <location>
        <begin position="336"/>
        <end position="356"/>
    </location>
</feature>
<dbReference type="PANTHER" id="PTHR22926:SF3">
    <property type="entry name" value="UNDECAPRENYL-PHOSPHATE ALPHA-N-ACETYLGLUCOSAMINYL 1-PHOSPHATE TRANSFERASE"/>
    <property type="match status" value="1"/>
</dbReference>
<feature type="binding site" evidence="7">
    <location>
        <position position="160"/>
    </location>
    <ligand>
        <name>Mg(2+)</name>
        <dbReference type="ChEBI" id="CHEBI:18420"/>
    </ligand>
</feature>
<accession>A0A3P3XGC0</accession>
<dbReference type="EMBL" id="FWDM01000007">
    <property type="protein sequence ID" value="SLM10982.1"/>
    <property type="molecule type" value="Genomic_DNA"/>
</dbReference>
<feature type="transmembrane region" description="Helical" evidence="8">
    <location>
        <begin position="192"/>
        <end position="211"/>
    </location>
</feature>
<evidence type="ECO:0000256" key="1">
    <source>
        <dbReference type="ARBA" id="ARBA00004651"/>
    </source>
</evidence>
<reference evidence="9" key="1">
    <citation type="submission" date="2017-02" db="EMBL/GenBank/DDBJ databases">
        <authorList>
            <person name="Regsiter A."/>
            <person name="William W."/>
        </authorList>
    </citation>
    <scope>NUCLEOTIDE SEQUENCE</scope>
    <source>
        <strain evidence="9">Bib</strain>
    </source>
</reference>
<keyword evidence="6 8" id="KW-0472">Membrane</keyword>
<evidence type="ECO:0000256" key="7">
    <source>
        <dbReference type="PIRSR" id="PIRSR600715-1"/>
    </source>
</evidence>
<proteinExistence type="predicted"/>
<dbReference type="Pfam" id="PF00953">
    <property type="entry name" value="Glycos_transf_4"/>
    <property type="match status" value="1"/>
</dbReference>
<keyword evidence="7" id="KW-0460">Magnesium</keyword>
<name>A0A3P3XGC0_9SPIR</name>
<comment type="subcellular location">
    <subcellularLocation>
        <location evidence="1">Cell membrane</location>
        <topology evidence="1">Multi-pass membrane protein</topology>
    </subcellularLocation>
</comment>
<evidence type="ECO:0000256" key="8">
    <source>
        <dbReference type="SAM" id="Phobius"/>
    </source>
</evidence>
<dbReference type="AlphaFoldDB" id="A0A3P3XGC0"/>
<keyword evidence="3" id="KW-0808">Transferase</keyword>
<dbReference type="InterPro" id="IPR000715">
    <property type="entry name" value="Glycosyl_transferase_4"/>
</dbReference>
<feature type="transmembrane region" description="Helical" evidence="8">
    <location>
        <begin position="46"/>
        <end position="65"/>
    </location>
</feature>
<dbReference type="GO" id="GO:0016780">
    <property type="term" value="F:phosphotransferase activity, for other substituted phosphate groups"/>
    <property type="evidence" value="ECO:0007669"/>
    <property type="project" value="InterPro"/>
</dbReference>
<dbReference type="GO" id="GO:0009103">
    <property type="term" value="P:lipopolysaccharide biosynthetic process"/>
    <property type="evidence" value="ECO:0007669"/>
    <property type="project" value="TreeGrafter"/>
</dbReference>
<comment type="cofactor">
    <cofactor evidence="7">
        <name>Mg(2+)</name>
        <dbReference type="ChEBI" id="CHEBI:18420"/>
    </cofactor>
</comment>
<evidence type="ECO:0008006" key="10">
    <source>
        <dbReference type="Google" id="ProtNLM"/>
    </source>
</evidence>
<dbReference type="PROSITE" id="PS01348">
    <property type="entry name" value="MRAY_2"/>
    <property type="match status" value="1"/>
</dbReference>
<gene>
    <name evidence="9" type="ORF">SPIROBIBN47_150188</name>
</gene>
<keyword evidence="7" id="KW-0479">Metal-binding</keyword>
<feature type="transmembrane region" description="Helical" evidence="8">
    <location>
        <begin position="139"/>
        <end position="161"/>
    </location>
</feature>
<feature type="transmembrane region" description="Helical" evidence="8">
    <location>
        <begin position="109"/>
        <end position="127"/>
    </location>
</feature>
<evidence type="ECO:0000256" key="2">
    <source>
        <dbReference type="ARBA" id="ARBA00022475"/>
    </source>
</evidence>
<keyword evidence="4 8" id="KW-0812">Transmembrane</keyword>
<dbReference type="CDD" id="cd06853">
    <property type="entry name" value="GT_WecA_like"/>
    <property type="match status" value="1"/>
</dbReference>
<sequence>MQYSVVVTSAMLSALTMPFILNFAHSRKLYDIAGGRKNHNGNIPRLGGLGMFLAFATMVAAFSIVQTGPVSRELWSRGDKLWPFAVGAVLMHTIGLMDDLKAQPAPLKLGVQVLAALVVALAGYRFRGFGFRADVLTESWSWLSIVLSVGWIVGVANAINFIDGLDGLAGSISFIAAMAFGIFYYQSGDASSSFLCLSVAGAAVGFLFFNFPAPRAKIFMGDSGSLFLGFCLAVMPFLGQAQAGAVGIGAGTQGAQAGLGLIPSITLLGLPVFDALRVIALRVREGVSPMKADRQHIHYLFADSGYRPLAVIGVLDVAAIMLVAAVFLAASMPQSLGYLLMLISIGILFILFRYAMSLKPDKAS</sequence>
<feature type="binding site" evidence="7">
    <location>
        <position position="222"/>
    </location>
    <ligand>
        <name>Mg(2+)</name>
        <dbReference type="ChEBI" id="CHEBI:18420"/>
    </ligand>
</feature>
<evidence type="ECO:0000256" key="6">
    <source>
        <dbReference type="ARBA" id="ARBA00023136"/>
    </source>
</evidence>
<feature type="transmembrane region" description="Helical" evidence="8">
    <location>
        <begin position="218"/>
        <end position="238"/>
    </location>
</feature>
<keyword evidence="2" id="KW-1003">Cell membrane</keyword>
<evidence type="ECO:0000313" key="9">
    <source>
        <dbReference type="EMBL" id="SLM10982.1"/>
    </source>
</evidence>
<feature type="transmembrane region" description="Helical" evidence="8">
    <location>
        <begin position="258"/>
        <end position="280"/>
    </location>
</feature>
<organism evidence="9">
    <name type="scientific">uncultured spirochete</name>
    <dbReference type="NCBI Taxonomy" id="156406"/>
    <lineage>
        <taxon>Bacteria</taxon>
        <taxon>Pseudomonadati</taxon>
        <taxon>Spirochaetota</taxon>
        <taxon>Spirochaetia</taxon>
        <taxon>Spirochaetales</taxon>
        <taxon>environmental samples</taxon>
    </lineage>
</organism>
<dbReference type="GO" id="GO:0044038">
    <property type="term" value="P:cell wall macromolecule biosynthetic process"/>
    <property type="evidence" value="ECO:0007669"/>
    <property type="project" value="TreeGrafter"/>
</dbReference>